<accession>A0A2R6B8D6</accession>
<comment type="caution">
    <text evidence="1">The sequence shown here is derived from an EMBL/GenBank/DDBJ whole genome shotgun (WGS) entry which is preliminary data.</text>
</comment>
<gene>
    <name evidence="1" type="ORF">B9Q06_07345</name>
</gene>
<name>A0A2R6B8D6_9ARCH</name>
<dbReference type="EMBL" id="NEXH01000016">
    <property type="protein sequence ID" value="PSN94893.1"/>
    <property type="molecule type" value="Genomic_DNA"/>
</dbReference>
<evidence type="ECO:0000313" key="2">
    <source>
        <dbReference type="Proteomes" id="UP000241284"/>
    </source>
</evidence>
<dbReference type="Proteomes" id="UP000241284">
    <property type="component" value="Unassembled WGS sequence"/>
</dbReference>
<proteinExistence type="predicted"/>
<evidence type="ECO:0000313" key="1">
    <source>
        <dbReference type="EMBL" id="PSN94893.1"/>
    </source>
</evidence>
<reference evidence="1 2" key="1">
    <citation type="submission" date="2017-04" db="EMBL/GenBank/DDBJ databases">
        <title>Novel microbial lineages endemic to geothermal iron-oxide mats fill important gaps in the evolutionary history of Archaea.</title>
        <authorList>
            <person name="Jay Z.J."/>
            <person name="Beam J.P."/>
            <person name="Dlakic M."/>
            <person name="Rusch D.B."/>
            <person name="Kozubal M.A."/>
            <person name="Inskeep W.P."/>
        </authorList>
    </citation>
    <scope>NUCLEOTIDE SEQUENCE [LARGE SCALE GENOMIC DNA]</scope>
    <source>
        <strain evidence="1">ECH_B_2</strain>
    </source>
</reference>
<protein>
    <submittedName>
        <fullName evidence="1">Uncharacterized protein</fullName>
    </submittedName>
</protein>
<dbReference type="AlphaFoldDB" id="A0A2R6B8D6"/>
<organism evidence="1 2">
    <name type="scientific">Candidatus Marsarchaeota G2 archaeon ECH_B_2</name>
    <dbReference type="NCBI Taxonomy" id="1978160"/>
    <lineage>
        <taxon>Archaea</taxon>
        <taxon>Candidatus Marsarchaeota</taxon>
        <taxon>Candidatus Marsarchaeota group 2</taxon>
    </lineage>
</organism>
<sequence length="91" mass="9933">MPAVIAAEASDGMMKKVVCEAFAISTLPGKSSEASILPRMTLMNRSKPVQVQPLITCTYYTRRRLLSSRATTSAAGGITPTPKLHNIRRVW</sequence>